<keyword evidence="2" id="KW-1185">Reference proteome</keyword>
<gene>
    <name evidence="1" type="ORF">OWV82_006570</name>
</gene>
<sequence>MADDSMDSDTCAGFKRRITEKQQQEEEEHTSIPVSTVSGQDFKESSGIVFSTPRQENTGSTETSFKKVSSSCGQDKFEIGNDLSEGKKEVSCACFLEESQEKLDSVSKKITACDFVSDGKSVEYDAEVKGETVNYENLNGAEKGLLCGLVDKEDKDLMKVEMGFSGSQECDKFKKDEESIVEGDCKERKATSSVDVMDGFPVDEEMKFETLLDAEKKRLLAAVELGKVFEDKTHEEKVTGHMSFSQIDDMRSDLRDVDGETIDGIKLIDGSVRRSVKIEVIDDTALIESVMVPKVGNGCLKNTGVSGTAKMMQRNKEEKKQEGDGKKAKRARRKAKDMKMFSGMSARLNDVKHFVEDQDGVLNNGEHAKIMYSREEMEALRFVNIVEQGKMWRDIYTGLEPAVLKDYNNLARSKHQKQILMNADPRLCFSRKSEAPGIIGQEYSENMENEAEYMADYETENLNTMDSAFSHSTEGEANMVPEAECSEDYESDNDYASIQRPAFLVEGEPNFDSGPPEDGLEYLRRVRWEAAQIPKVKVAKPVREKFNKEQTVYMPQIPDIAECPEHLLPLKQWEDLFLADFSELRKVLSCHDYSSAAGKLQSMLINDIRTVEVHSAGFGPKCSIDESSIPNAEDGEISPSHQNPKMFLSNDHGDCPILSAILRMDSVTRASTLRKRISSVESLSTWSRNDSLWLFALCAAVDTPLDADTCAALRTLLRKCASLRAAKSELDDEVIMLNILATISGKFFGQSER</sequence>
<dbReference type="Proteomes" id="UP001164539">
    <property type="component" value="Chromosome 3"/>
</dbReference>
<evidence type="ECO:0000313" key="2">
    <source>
        <dbReference type="Proteomes" id="UP001164539"/>
    </source>
</evidence>
<protein>
    <submittedName>
        <fullName evidence="1">Gem-associated 2</fullName>
    </submittedName>
</protein>
<proteinExistence type="predicted"/>
<evidence type="ECO:0000313" key="1">
    <source>
        <dbReference type="EMBL" id="KAJ4723164.1"/>
    </source>
</evidence>
<organism evidence="1 2">
    <name type="scientific">Melia azedarach</name>
    <name type="common">Chinaberry tree</name>
    <dbReference type="NCBI Taxonomy" id="155640"/>
    <lineage>
        <taxon>Eukaryota</taxon>
        <taxon>Viridiplantae</taxon>
        <taxon>Streptophyta</taxon>
        <taxon>Embryophyta</taxon>
        <taxon>Tracheophyta</taxon>
        <taxon>Spermatophyta</taxon>
        <taxon>Magnoliopsida</taxon>
        <taxon>eudicotyledons</taxon>
        <taxon>Gunneridae</taxon>
        <taxon>Pentapetalae</taxon>
        <taxon>rosids</taxon>
        <taxon>malvids</taxon>
        <taxon>Sapindales</taxon>
        <taxon>Meliaceae</taxon>
        <taxon>Melia</taxon>
    </lineage>
</organism>
<reference evidence="1 2" key="1">
    <citation type="journal article" date="2023" name="Science">
        <title>Complex scaffold remodeling in plant triterpene biosynthesis.</title>
        <authorList>
            <person name="De La Pena R."/>
            <person name="Hodgson H."/>
            <person name="Liu J.C."/>
            <person name="Stephenson M.J."/>
            <person name="Martin A.C."/>
            <person name="Owen C."/>
            <person name="Harkess A."/>
            <person name="Leebens-Mack J."/>
            <person name="Jimenez L.E."/>
            <person name="Osbourn A."/>
            <person name="Sattely E.S."/>
        </authorList>
    </citation>
    <scope>NUCLEOTIDE SEQUENCE [LARGE SCALE GENOMIC DNA]</scope>
    <source>
        <strain evidence="2">cv. JPN11</strain>
        <tissue evidence="1">Leaf</tissue>
    </source>
</reference>
<name>A0ACC1YJF7_MELAZ</name>
<accession>A0ACC1YJF7</accession>
<comment type="caution">
    <text evidence="1">The sequence shown here is derived from an EMBL/GenBank/DDBJ whole genome shotgun (WGS) entry which is preliminary data.</text>
</comment>
<dbReference type="EMBL" id="CM051396">
    <property type="protein sequence ID" value="KAJ4723164.1"/>
    <property type="molecule type" value="Genomic_DNA"/>
</dbReference>